<proteinExistence type="inferred from homology"/>
<dbReference type="PROSITE" id="PS51257">
    <property type="entry name" value="PROKAR_LIPOPROTEIN"/>
    <property type="match status" value="1"/>
</dbReference>
<evidence type="ECO:0000256" key="5">
    <source>
        <dbReference type="SAM" id="SignalP"/>
    </source>
</evidence>
<keyword evidence="2 5" id="KW-0732">Signal</keyword>
<dbReference type="Proteomes" id="UP000221011">
    <property type="component" value="Chromosome"/>
</dbReference>
<dbReference type="AlphaFoldDB" id="A0A291QLG4"/>
<comment type="similarity">
    <text evidence="1">Belongs to the peptidase S33 family.</text>
</comment>
<gene>
    <name evidence="7" type="ORF">KY5_7296</name>
</gene>
<dbReference type="InterPro" id="IPR051601">
    <property type="entry name" value="Serine_prot/Carboxylest_S33"/>
</dbReference>
<evidence type="ECO:0000256" key="1">
    <source>
        <dbReference type="ARBA" id="ARBA00010088"/>
    </source>
</evidence>
<sequence>MRTRTRGTLAAVTAGAALLSLVACSSGERGEQGGQGSQGTEKRGAERQQRIGWKPCPADATEGAPKGAECGTVRVPVDWTAPGGEKLDVAVVRRKATRKDQRIGTLMFLPGGPGNSGVQNVAQTKEWGGAEHRFDIVSFDPRGTGLSSPVQCPAGPLAEMITDKRPATTPGDFGRLKKRATALAAGCARASGAVTGHTDASSVSRDMDAIRAALGADRISLYGHSYGTVYGQRYAAMHGDRVRAAVLDGVMDPAIGRRAFGVTGAKALEGAFGEFARWCERSRDCELGERDAWRVYEGLAARAAGGKLRNGGKDVPLAELNGTIDAMLLTPSWPAAAQYLHALDTGKPWETDEGDAPPDEKLLPGADLSVCADLSLRAPNAAAYLADRRAAHEAAPRFGYSPNTVSYANLCQGLPAPEGPSTEQVRTDTPLLLIGARYDNATPLDWARSAQRRLGDRAALVEVKGWGHAVKIFNGGAERDTVLRYLTDLDVPKPGTVIDGATPPGA</sequence>
<dbReference type="SUPFAM" id="SSF53474">
    <property type="entry name" value="alpha/beta-Hydrolases"/>
    <property type="match status" value="1"/>
</dbReference>
<dbReference type="GO" id="GO:0016787">
    <property type="term" value="F:hydrolase activity"/>
    <property type="evidence" value="ECO:0007669"/>
    <property type="project" value="UniProtKB-KW"/>
</dbReference>
<accession>A0A291QLG4</accession>
<dbReference type="RefSeq" id="WP_098246282.1">
    <property type="nucleotide sequence ID" value="NZ_CP022685.1"/>
</dbReference>
<evidence type="ECO:0000313" key="7">
    <source>
        <dbReference type="EMBL" id="ATL32314.1"/>
    </source>
</evidence>
<name>A0A291QLG4_9ACTN</name>
<evidence type="ECO:0000313" key="8">
    <source>
        <dbReference type="Proteomes" id="UP000221011"/>
    </source>
</evidence>
<dbReference type="PANTHER" id="PTHR43248">
    <property type="entry name" value="2-SUCCINYL-6-HYDROXY-2,4-CYCLOHEXADIENE-1-CARBOXYLATE SYNTHASE"/>
    <property type="match status" value="1"/>
</dbReference>
<evidence type="ECO:0000256" key="4">
    <source>
        <dbReference type="SAM" id="MobiDB-lite"/>
    </source>
</evidence>
<dbReference type="EMBL" id="CP022685">
    <property type="protein sequence ID" value="ATL32314.1"/>
    <property type="molecule type" value="Genomic_DNA"/>
</dbReference>
<feature type="compositionally biased region" description="Basic and acidic residues" evidence="4">
    <location>
        <begin position="40"/>
        <end position="49"/>
    </location>
</feature>
<dbReference type="Pfam" id="PF00561">
    <property type="entry name" value="Abhydrolase_1"/>
    <property type="match status" value="1"/>
</dbReference>
<dbReference type="KEGG" id="sfk:KY5_7296"/>
<dbReference type="InterPro" id="IPR000073">
    <property type="entry name" value="AB_hydrolase_1"/>
</dbReference>
<protein>
    <recommendedName>
        <fullName evidence="6">AB hydrolase-1 domain-containing protein</fullName>
    </recommendedName>
</protein>
<reference evidence="7 8" key="1">
    <citation type="submission" date="2017-08" db="EMBL/GenBank/DDBJ databases">
        <title>Complete Genome Sequence of Streptomyces formicae KY5, the formicamycin producer.</title>
        <authorList>
            <person name="Holmes N.A."/>
            <person name="Devine R."/>
            <person name="Qin Z."/>
            <person name="Seipke R.F."/>
            <person name="Wilkinson B."/>
            <person name="Hutchings M.I."/>
        </authorList>
    </citation>
    <scope>NUCLEOTIDE SEQUENCE [LARGE SCALE GENOMIC DNA]</scope>
    <source>
        <strain evidence="7 8">KY5</strain>
    </source>
</reference>
<feature type="domain" description="AB hydrolase-1" evidence="6">
    <location>
        <begin position="105"/>
        <end position="473"/>
    </location>
</feature>
<feature type="signal peptide" evidence="5">
    <location>
        <begin position="1"/>
        <end position="25"/>
    </location>
</feature>
<keyword evidence="8" id="KW-1185">Reference proteome</keyword>
<evidence type="ECO:0000256" key="3">
    <source>
        <dbReference type="ARBA" id="ARBA00022801"/>
    </source>
</evidence>
<feature type="chain" id="PRO_5012425904" description="AB hydrolase-1 domain-containing protein" evidence="5">
    <location>
        <begin position="26"/>
        <end position="506"/>
    </location>
</feature>
<keyword evidence="3" id="KW-0378">Hydrolase</keyword>
<dbReference type="Gene3D" id="3.40.50.1820">
    <property type="entry name" value="alpha/beta hydrolase"/>
    <property type="match status" value="1"/>
</dbReference>
<organism evidence="7 8">
    <name type="scientific">Streptomyces formicae</name>
    <dbReference type="NCBI Taxonomy" id="1616117"/>
    <lineage>
        <taxon>Bacteria</taxon>
        <taxon>Bacillati</taxon>
        <taxon>Actinomycetota</taxon>
        <taxon>Actinomycetes</taxon>
        <taxon>Kitasatosporales</taxon>
        <taxon>Streptomycetaceae</taxon>
        <taxon>Streptomyces</taxon>
    </lineage>
</organism>
<feature type="region of interest" description="Disordered" evidence="4">
    <location>
        <begin position="27"/>
        <end position="69"/>
    </location>
</feature>
<dbReference type="InterPro" id="IPR029058">
    <property type="entry name" value="AB_hydrolase_fold"/>
</dbReference>
<evidence type="ECO:0000259" key="6">
    <source>
        <dbReference type="Pfam" id="PF00561"/>
    </source>
</evidence>
<dbReference type="PANTHER" id="PTHR43248:SF29">
    <property type="entry name" value="TRIPEPTIDYL AMINOPEPTIDASE"/>
    <property type="match status" value="1"/>
</dbReference>
<evidence type="ECO:0000256" key="2">
    <source>
        <dbReference type="ARBA" id="ARBA00022729"/>
    </source>
</evidence>